<evidence type="ECO:0000259" key="15">
    <source>
        <dbReference type="Pfam" id="PF02434"/>
    </source>
</evidence>
<dbReference type="STRING" id="1157616.A0A1Z5TM32"/>
<dbReference type="Pfam" id="PF02434">
    <property type="entry name" value="Fringe"/>
    <property type="match status" value="1"/>
</dbReference>
<evidence type="ECO:0000256" key="4">
    <source>
        <dbReference type="ARBA" id="ARBA00012557"/>
    </source>
</evidence>
<feature type="compositionally biased region" description="Polar residues" evidence="13">
    <location>
        <begin position="30"/>
        <end position="39"/>
    </location>
</feature>
<comment type="pathway">
    <text evidence="2">Protein modification; protein glycosylation.</text>
</comment>
<dbReference type="Proteomes" id="UP000194280">
    <property type="component" value="Unassembled WGS sequence"/>
</dbReference>
<keyword evidence="7 14" id="KW-0812">Transmembrane</keyword>
<dbReference type="InterPro" id="IPR003378">
    <property type="entry name" value="Fringe-like_glycosylTrfase"/>
</dbReference>
<dbReference type="EMBL" id="MUNK01000024">
    <property type="protein sequence ID" value="OTA37080.1"/>
    <property type="molecule type" value="Genomic_DNA"/>
</dbReference>
<evidence type="ECO:0000256" key="1">
    <source>
        <dbReference type="ARBA" id="ARBA00004606"/>
    </source>
</evidence>
<dbReference type="GO" id="GO:0016263">
    <property type="term" value="F:glycoprotein-N-acetylgalactosamine 3-beta-galactosyltransferase activity"/>
    <property type="evidence" value="ECO:0007669"/>
    <property type="project" value="UniProtKB-EC"/>
</dbReference>
<dbReference type="GO" id="GO:0000166">
    <property type="term" value="F:nucleotide binding"/>
    <property type="evidence" value="ECO:0007669"/>
    <property type="project" value="UniProtKB-KW"/>
</dbReference>
<gene>
    <name evidence="16" type="ORF">BTJ68_03198</name>
</gene>
<evidence type="ECO:0000256" key="2">
    <source>
        <dbReference type="ARBA" id="ARBA00004922"/>
    </source>
</evidence>
<feature type="compositionally biased region" description="Acidic residues" evidence="13">
    <location>
        <begin position="131"/>
        <end position="150"/>
    </location>
</feature>
<comment type="caution">
    <text evidence="16">The sequence shown here is derived from an EMBL/GenBank/DDBJ whole genome shotgun (WGS) entry which is preliminary data.</text>
</comment>
<evidence type="ECO:0000256" key="11">
    <source>
        <dbReference type="ARBA" id="ARBA00022989"/>
    </source>
</evidence>
<feature type="region of interest" description="Disordered" evidence="13">
    <location>
        <begin position="110"/>
        <end position="197"/>
    </location>
</feature>
<dbReference type="InterPro" id="IPR023395">
    <property type="entry name" value="MCP_dom_sf"/>
</dbReference>
<protein>
    <recommendedName>
        <fullName evidence="4">N-acetylgalactosaminide beta-1,3-galactosyltransferase</fullName>
        <ecNumber evidence="4">2.4.1.122</ecNumber>
    </recommendedName>
</protein>
<dbReference type="InterPro" id="IPR026050">
    <property type="entry name" value="C1GALT1/C1GALT1_chp1"/>
</dbReference>
<dbReference type="GO" id="GO:0016020">
    <property type="term" value="C:membrane"/>
    <property type="evidence" value="ECO:0007669"/>
    <property type="project" value="UniProtKB-SubCell"/>
</dbReference>
<sequence length="956" mass="107269">MDTHQPVLMTTAKDRSPNPLRPYYVPPSVGNATASSNSPSRPPHAHTASAAGKSVANDLFPEMDLDFKGSASEAWSASRALLDALLYKYLSVLLAQPFDVAKTVLQVSLPPGVDAGLDGGRRKASARYSDLPEDERDAGSETGEESDDMPDYFTSATPRSRSPRKRRRTPPSEGEASPASTSRDRRDRQGEEDYNLRLKRHDSLTHVMSTLYNTSGAVGLWRGTNCTFLYSVLLKTTDSFIRSLLLALLGLPEISGPDPSGLGSALSASQAGVGLSGLDLSDSPNAFGSLVVVGISSALAAVLLSPLDQVRTRLIMAPTTHHPRGVVQNLRRLPSLLAPSSLWLPTALAHSIPQLFSASTPLVLRRYFKISPEATPGVWSLSSFCTCLSDLFLRLPLETIERRAQVHAMKRTEPLLPTIVEPAPYAGIGGTVYSILYQEGETKTKDPRTGMVKIKKGQGVAGGLRPLHFIVLCAVALFVLIPWLTFEWHPEIGEHVLGASSRLLGKKPPPETKKPFEPEYYDWRTRSQFQPVRQDVNHKSVEELCQSFPRHLLQDIQPVLKTGHGVLETRVRTQLRSASACIDDLLIFSDIDEIFQHREVIDVVGDLRKDFIQGNDQLPDYLAQKELADNGTLTEGNPAHIKGWALDKFKFLPQISRAWRMRPEKRWYVFFEADTYIVWDNMFRLLANYDPDVPLYFGSPSPNLAGSWMGNGGPGYVLSRETMRRLVKDDFDENGAYAGCKLCERWESEMMTNCCGDSIVGWAVHEDAATNLSGLWPMFNPHPLHGVPFSKLYWCEPVISMHKTTPEDTIGLWKWEESRREANRPLLYADMIQYLNLTDVEVRVDWDNADWDGYPAPKDGDAYNSFEDCGAACKDDKNCFQWNYHLKRCTFVKSIRLGSAREAQVDSKKPEVLEKDWSREDQRFMAGWDLERIREWIDHHQCDRPHWVRPSTERIF</sequence>
<evidence type="ECO:0000256" key="7">
    <source>
        <dbReference type="ARBA" id="ARBA00022692"/>
    </source>
</evidence>
<dbReference type="Gene3D" id="3.90.550.50">
    <property type="match status" value="1"/>
</dbReference>
<organism evidence="16 17">
    <name type="scientific">Hortaea werneckii EXF-2000</name>
    <dbReference type="NCBI Taxonomy" id="1157616"/>
    <lineage>
        <taxon>Eukaryota</taxon>
        <taxon>Fungi</taxon>
        <taxon>Dikarya</taxon>
        <taxon>Ascomycota</taxon>
        <taxon>Pezizomycotina</taxon>
        <taxon>Dothideomycetes</taxon>
        <taxon>Dothideomycetidae</taxon>
        <taxon>Mycosphaerellales</taxon>
        <taxon>Teratosphaeriaceae</taxon>
        <taxon>Hortaea</taxon>
    </lineage>
</organism>
<dbReference type="OrthoDB" id="77989at2759"/>
<dbReference type="SUPFAM" id="SSF103506">
    <property type="entry name" value="Mitochondrial carrier"/>
    <property type="match status" value="1"/>
</dbReference>
<dbReference type="Gene3D" id="1.50.40.10">
    <property type="entry name" value="Mitochondrial carrier domain"/>
    <property type="match status" value="1"/>
</dbReference>
<keyword evidence="9" id="KW-0496">Mitochondrion</keyword>
<keyword evidence="12 14" id="KW-0472">Membrane</keyword>
<reference evidence="16 17" key="1">
    <citation type="submission" date="2017-01" db="EMBL/GenBank/DDBJ databases">
        <title>The recent genome duplication of the halophilic yeast Hortaea werneckii: insights from long-read sequencing.</title>
        <authorList>
            <person name="Sinha S."/>
            <person name="Flibotte S."/>
            <person name="Neira M."/>
            <person name="Lenassi M."/>
            <person name="Gostincar C."/>
            <person name="Stajich J.E."/>
            <person name="Nislow C.E."/>
        </authorList>
    </citation>
    <scope>NUCLEOTIDE SEQUENCE [LARGE SCALE GENOMIC DNA]</scope>
    <source>
        <strain evidence="16 17">EXF-2000</strain>
    </source>
</reference>
<evidence type="ECO:0000256" key="3">
    <source>
        <dbReference type="ARBA" id="ARBA00006462"/>
    </source>
</evidence>
<dbReference type="VEuPathDB" id="FungiDB:BTJ68_03198"/>
<evidence type="ECO:0000313" key="17">
    <source>
        <dbReference type="Proteomes" id="UP000194280"/>
    </source>
</evidence>
<keyword evidence="11 14" id="KW-1133">Transmembrane helix</keyword>
<evidence type="ECO:0000256" key="8">
    <source>
        <dbReference type="ARBA" id="ARBA00022741"/>
    </source>
</evidence>
<keyword evidence="17" id="KW-1185">Reference proteome</keyword>
<keyword evidence="10" id="KW-0735">Signal-anchor</keyword>
<feature type="transmembrane region" description="Helical" evidence="14">
    <location>
        <begin position="286"/>
        <end position="307"/>
    </location>
</feature>
<evidence type="ECO:0000256" key="6">
    <source>
        <dbReference type="ARBA" id="ARBA00022679"/>
    </source>
</evidence>
<keyword evidence="8" id="KW-0547">Nucleotide-binding</keyword>
<evidence type="ECO:0000256" key="9">
    <source>
        <dbReference type="ARBA" id="ARBA00022792"/>
    </source>
</evidence>
<comment type="similarity">
    <text evidence="3">Belongs to the glycosyltransferase 31 family. Beta3-Gal-T subfamily.</text>
</comment>
<evidence type="ECO:0000256" key="14">
    <source>
        <dbReference type="SAM" id="Phobius"/>
    </source>
</evidence>
<proteinExistence type="inferred from homology"/>
<accession>A0A1Z5TM32</accession>
<dbReference type="InParanoid" id="A0A1Z5TM32"/>
<feature type="domain" description="Fringe-like glycosyltransferase" evidence="15">
    <location>
        <begin position="659"/>
        <end position="726"/>
    </location>
</feature>
<keyword evidence="9" id="KW-0999">Mitochondrion inner membrane</keyword>
<name>A0A1Z5TM32_HORWE</name>
<dbReference type="EC" id="2.4.1.122" evidence="4"/>
<evidence type="ECO:0000256" key="5">
    <source>
        <dbReference type="ARBA" id="ARBA00022676"/>
    </source>
</evidence>
<feature type="transmembrane region" description="Helical" evidence="14">
    <location>
        <begin position="466"/>
        <end position="486"/>
    </location>
</feature>
<feature type="region of interest" description="Disordered" evidence="13">
    <location>
        <begin position="1"/>
        <end position="51"/>
    </location>
</feature>
<comment type="subcellular location">
    <subcellularLocation>
        <location evidence="1">Membrane</location>
        <topology evidence="1">Single-pass type II membrane protein</topology>
    </subcellularLocation>
</comment>
<evidence type="ECO:0000256" key="12">
    <source>
        <dbReference type="ARBA" id="ARBA00023136"/>
    </source>
</evidence>
<keyword evidence="5" id="KW-0328">Glycosyltransferase</keyword>
<evidence type="ECO:0000313" key="16">
    <source>
        <dbReference type="EMBL" id="OTA37080.1"/>
    </source>
</evidence>
<evidence type="ECO:0000256" key="10">
    <source>
        <dbReference type="ARBA" id="ARBA00022968"/>
    </source>
</evidence>
<dbReference type="AlphaFoldDB" id="A0A1Z5TM32"/>
<keyword evidence="6" id="KW-0808">Transferase</keyword>
<feature type="compositionally biased region" description="Basic and acidic residues" evidence="13">
    <location>
        <begin position="182"/>
        <end position="197"/>
    </location>
</feature>
<dbReference type="PANTHER" id="PTHR23033">
    <property type="entry name" value="BETA1,3-GALACTOSYLTRANSFERASE"/>
    <property type="match status" value="1"/>
</dbReference>
<dbReference type="PANTHER" id="PTHR23033:SF43">
    <property type="entry name" value="APPLE DOMAIN-CONTAINING PROTEIN"/>
    <property type="match status" value="1"/>
</dbReference>
<evidence type="ECO:0000256" key="13">
    <source>
        <dbReference type="SAM" id="MobiDB-lite"/>
    </source>
</evidence>